<keyword evidence="3" id="KW-1185">Reference proteome</keyword>
<dbReference type="KEGG" id="mmt:Metme_1666"/>
<dbReference type="EMBL" id="CP002738">
    <property type="protein sequence ID" value="AEG00085.1"/>
    <property type="molecule type" value="Genomic_DNA"/>
</dbReference>
<evidence type="ECO:0000313" key="2">
    <source>
        <dbReference type="EMBL" id="AEG00085.1"/>
    </source>
</evidence>
<dbReference type="Proteomes" id="UP000008888">
    <property type="component" value="Chromosome"/>
</dbReference>
<proteinExistence type="predicted"/>
<evidence type="ECO:0000256" key="1">
    <source>
        <dbReference type="SAM" id="MobiDB-lite"/>
    </source>
</evidence>
<name>G0A1M4_METMM</name>
<accession>G0A1M4</accession>
<reference key="2">
    <citation type="submission" date="2011-05" db="EMBL/GenBank/DDBJ databases">
        <title>Complete genome sequence of the aerobic marine methanotroph Methylomonas methanica MC09.</title>
        <authorList>
            <person name="Boden R."/>
            <person name="Cunliffe M."/>
            <person name="Scanlan J."/>
            <person name="Moussard H."/>
            <person name="Kits K.D."/>
            <person name="Klotz M."/>
            <person name="Jetten M."/>
            <person name="Vuilleumier S."/>
            <person name="Han J."/>
            <person name="Peters L."/>
            <person name="Mikhailova N."/>
            <person name="Teshima H."/>
            <person name="Tapia R."/>
            <person name="Kyrpides N."/>
            <person name="Ivanova N."/>
            <person name="Pagani I."/>
            <person name="Cheng J.-F."/>
            <person name="Goodwin L."/>
            <person name="Han C."/>
            <person name="Hauser L."/>
            <person name="Land M."/>
            <person name="Lapidus A."/>
            <person name="Lucas S."/>
            <person name="Pitluck S."/>
            <person name="Woyke T."/>
            <person name="Stein L.Y."/>
            <person name="Murrell C."/>
        </authorList>
    </citation>
    <scope>NUCLEOTIDE SEQUENCE</scope>
    <source>
        <strain>MC09</strain>
    </source>
</reference>
<evidence type="ECO:0000313" key="3">
    <source>
        <dbReference type="Proteomes" id="UP000008888"/>
    </source>
</evidence>
<sequence length="83" mass="8658">MNKQAETLVKDGPCTTPGSRGAGLPAGGHIPEPSVINTNYGNHPVSDGDYQTADDSYEDLGDNGLGLGLVMRTPSQANRTFVL</sequence>
<gene>
    <name evidence="2" type="ordered locus">Metme_1666</name>
</gene>
<dbReference type="AlphaFoldDB" id="G0A1M4"/>
<organism evidence="2 3">
    <name type="scientific">Methylomonas methanica (strain DSM 25384 / MC09)</name>
    <dbReference type="NCBI Taxonomy" id="857087"/>
    <lineage>
        <taxon>Bacteria</taxon>
        <taxon>Pseudomonadati</taxon>
        <taxon>Pseudomonadota</taxon>
        <taxon>Gammaproteobacteria</taxon>
        <taxon>Methylococcales</taxon>
        <taxon>Methylococcaceae</taxon>
        <taxon>Methylomonas</taxon>
    </lineage>
</organism>
<dbReference type="STRING" id="857087.Metme_1666"/>
<feature type="region of interest" description="Disordered" evidence="1">
    <location>
        <begin position="1"/>
        <end position="31"/>
    </location>
</feature>
<protein>
    <submittedName>
        <fullName evidence="2">Uncharacterized protein</fullName>
    </submittedName>
</protein>
<reference evidence="2 3" key="1">
    <citation type="journal article" date="2011" name="J. Bacteriol.">
        <title>Complete Genome Sequence of the Aerobic Marine Methanotroph Methylomonas methanica MC09.</title>
        <authorList>
            <person name="Boden R."/>
            <person name="Cunliffe M."/>
            <person name="Scanlan J."/>
            <person name="Moussard H."/>
            <person name="Kits K.D."/>
            <person name="Klotz M.G."/>
            <person name="Jetten M.S."/>
            <person name="Vuilleumier S."/>
            <person name="Han J."/>
            <person name="Peters L."/>
            <person name="Mikhailova N."/>
            <person name="Teshima H."/>
            <person name="Tapia R."/>
            <person name="Kyrpides N."/>
            <person name="Ivanova N."/>
            <person name="Pagani I."/>
            <person name="Cheng J.F."/>
            <person name="Goodwin L."/>
            <person name="Han C."/>
            <person name="Hauser L."/>
            <person name="Land M.L."/>
            <person name="Lapidus A."/>
            <person name="Lucas S."/>
            <person name="Pitluck S."/>
            <person name="Woyke T."/>
            <person name="Stein L."/>
            <person name="Murrell J.C."/>
        </authorList>
    </citation>
    <scope>NUCLEOTIDE SEQUENCE [LARGE SCALE GENOMIC DNA]</scope>
    <source>
        <strain evidence="2 3">MC09</strain>
    </source>
</reference>
<dbReference type="HOGENOM" id="CLU_2538693_0_0_6"/>
<reference evidence="3" key="3">
    <citation type="submission" date="2011-05" db="EMBL/GenBank/DDBJ databases">
        <title>Complete sequence of Methylomonas methanica MC09.</title>
        <authorList>
            <consortium name="US DOE Joint Genome Institute"/>
            <person name="Lucas S."/>
            <person name="Han J."/>
            <person name="Lapidus A."/>
            <person name="Cheng J.-F."/>
            <person name="Goodwin L."/>
            <person name="Pitluck S."/>
            <person name="Peters L."/>
            <person name="Mikhailova N."/>
            <person name="Teshima H."/>
            <person name="Han C."/>
            <person name="Tapia R."/>
            <person name="Land M."/>
            <person name="Hauser L."/>
            <person name="Kyrpides N."/>
            <person name="Ivanova N."/>
            <person name="Pagani I."/>
            <person name="Stein L."/>
            <person name="Woyke T."/>
        </authorList>
    </citation>
    <scope>NUCLEOTIDE SEQUENCE [LARGE SCALE GENOMIC DNA]</scope>
    <source>
        <strain evidence="3">MC09</strain>
    </source>
</reference>